<gene>
    <name evidence="1" type="ORF">FKO60_04675</name>
</gene>
<dbReference type="EMBL" id="VHKY01000002">
    <property type="protein sequence ID" value="TZE50738.1"/>
    <property type="molecule type" value="Genomic_DNA"/>
</dbReference>
<sequence length="346" mass="40553">MNDRLRFEVNDNQGRFVFPDTWFGPLLGEFEELLDTYDTDEISETSYINKLRRLAQREPDFIDIHAHLAYAFLEQGTPRKALNAALKGLSAGNRLIPEGFGGRIIWPPPDNRPYLRVFYAAILANVHLQRHQDAIMLIEKILAYNPADNQGTRWLLGSELLRTGDHERAFRVLNEYADEFSPYWYELGLLHFLNGELVKAATAFRRGFAANTYIAEILCGNLHPFPLAIWYDFSGGPDIAEDYYATYHPLWREHPEVLLFINWLYNHSSVLCERAEIIKCAEMLMQEDDFEICENIFRQQDELRKRIDDRLSEEIIQKCRNMKGEYVWPWILPFSVGIKHTNIRYQ</sequence>
<dbReference type="SUPFAM" id="SSF48452">
    <property type="entry name" value="TPR-like"/>
    <property type="match status" value="1"/>
</dbReference>
<proteinExistence type="predicted"/>
<dbReference type="InterPro" id="IPR011990">
    <property type="entry name" value="TPR-like_helical_dom_sf"/>
</dbReference>
<evidence type="ECO:0000313" key="2">
    <source>
        <dbReference type="Proteomes" id="UP000324120"/>
    </source>
</evidence>
<reference evidence="1 2" key="1">
    <citation type="submission" date="2019-06" db="EMBL/GenBank/DDBJ databases">
        <title>The presence and diversity of blaCTX-M among Escherichia coli from urban wastewater and feedlot cattle, in Alberta, Canada.</title>
        <authorList>
            <person name="Cormier A.C."/>
            <person name="Chalmer G."/>
            <person name="Cook S.R."/>
            <person name="Zaheer R."/>
            <person name="Hannon S.J."/>
            <person name="Booker C.W."/>
            <person name="Read R."/>
            <person name="Gow S.P."/>
            <person name="Mcallister T.A."/>
            <person name="Boerlin P."/>
        </authorList>
    </citation>
    <scope>NUCLEOTIDE SEQUENCE [LARGE SCALE GENOMIC DNA]</scope>
    <source>
        <strain evidence="1 2">347</strain>
    </source>
</reference>
<dbReference type="Gene3D" id="1.25.40.10">
    <property type="entry name" value="Tetratricopeptide repeat domain"/>
    <property type="match status" value="1"/>
</dbReference>
<comment type="caution">
    <text evidence="1">The sequence shown here is derived from an EMBL/GenBank/DDBJ whole genome shotgun (WGS) entry which is preliminary data.</text>
</comment>
<accession>A0A5D8MUV4</accession>
<evidence type="ECO:0000313" key="1">
    <source>
        <dbReference type="EMBL" id="TZE50738.1"/>
    </source>
</evidence>
<dbReference type="AlphaFoldDB" id="A0A5D8MUV4"/>
<dbReference type="RefSeq" id="WP_089629381.1">
    <property type="nucleotide sequence ID" value="NZ_JAAKCY010000038.1"/>
</dbReference>
<organism evidence="1 2">
    <name type="scientific">Escherichia coli</name>
    <dbReference type="NCBI Taxonomy" id="562"/>
    <lineage>
        <taxon>Bacteria</taxon>
        <taxon>Pseudomonadati</taxon>
        <taxon>Pseudomonadota</taxon>
        <taxon>Gammaproteobacteria</taxon>
        <taxon>Enterobacterales</taxon>
        <taxon>Enterobacteriaceae</taxon>
        <taxon>Escherichia</taxon>
    </lineage>
</organism>
<name>A0A5D8MUV4_ECOLX</name>
<dbReference type="Proteomes" id="UP000324120">
    <property type="component" value="Unassembled WGS sequence"/>
</dbReference>
<protein>
    <submittedName>
        <fullName evidence="1">Tetratricopeptide repeat protein</fullName>
    </submittedName>
</protein>